<sequence>MSLPDLLFLVAGAAALLAALLPGLLDRLPLSQPMLFLGAGAALYLLPLGLPVPDPVAHAGTVEHVAEVCVIVSLMGAGLALNRPFGRRWSSTARLLAVAMPLTMLGVAAVAYWAAGWPAAAALLIGAVLAPTDPVLAADVRVGEPAGADGESEPDRDDDEVRFALTSEAGLNDGLAFPVVAAAIALAAGGGAAHWALVDVLYKCVVGGVAGLAAGRLLGRLFFHTDRPELRLAEQREGFVALAATLLAYGAAEVAGGYGFVAVFVTACSIRAAERSHGYHGVLHGFTEQIERLFTAWLLLLAGGFAVSGGLSALTWEGAAIGLALLLVVRPLVAWVSLHRGLPGPRERAVIAFFGVRGIGSLFYLAYALGHTDFGVAPEELWAVVTFTIVVSVLLHGVTAKAVLGRLDGLRERRARRQGREELPAV</sequence>
<evidence type="ECO:0000256" key="4">
    <source>
        <dbReference type="ARBA" id="ARBA00022475"/>
    </source>
</evidence>
<dbReference type="InterPro" id="IPR006153">
    <property type="entry name" value="Cation/H_exchanger_TM"/>
</dbReference>
<feature type="transmembrane region" description="Helical" evidence="9">
    <location>
        <begin position="93"/>
        <end position="115"/>
    </location>
</feature>
<feature type="transmembrane region" description="Helical" evidence="9">
    <location>
        <begin position="239"/>
        <end position="272"/>
    </location>
</feature>
<evidence type="ECO:0000256" key="9">
    <source>
        <dbReference type="SAM" id="Phobius"/>
    </source>
</evidence>
<feature type="transmembrane region" description="Helical" evidence="9">
    <location>
        <begin position="175"/>
        <end position="193"/>
    </location>
</feature>
<keyword evidence="4" id="KW-1003">Cell membrane</keyword>
<keyword evidence="3" id="KW-0050">Antiport</keyword>
<keyword evidence="7" id="KW-0406">Ion transport</keyword>
<dbReference type="Pfam" id="PF00999">
    <property type="entry name" value="Na_H_Exchanger"/>
    <property type="match status" value="1"/>
</dbReference>
<evidence type="ECO:0000256" key="3">
    <source>
        <dbReference type="ARBA" id="ARBA00022449"/>
    </source>
</evidence>
<gene>
    <name evidence="11" type="ORF">K1Y72_25010</name>
</gene>
<dbReference type="Proteomes" id="UP000774570">
    <property type="component" value="Unassembled WGS sequence"/>
</dbReference>
<evidence type="ECO:0000256" key="2">
    <source>
        <dbReference type="ARBA" id="ARBA00022448"/>
    </source>
</evidence>
<dbReference type="PANTHER" id="PTHR32507:SF8">
    <property type="entry name" value="CNH1P"/>
    <property type="match status" value="1"/>
</dbReference>
<feature type="transmembrane region" description="Helical" evidence="9">
    <location>
        <begin position="319"/>
        <end position="338"/>
    </location>
</feature>
<feature type="domain" description="Cation/H+ exchanger transmembrane" evidence="10">
    <location>
        <begin position="16"/>
        <end position="404"/>
    </location>
</feature>
<keyword evidence="2" id="KW-0813">Transport</keyword>
<dbReference type="InterPro" id="IPR038770">
    <property type="entry name" value="Na+/solute_symporter_sf"/>
</dbReference>
<comment type="subcellular location">
    <subcellularLocation>
        <location evidence="1">Cell membrane</location>
        <topology evidence="1">Multi-pass membrane protein</topology>
    </subcellularLocation>
</comment>
<reference evidence="11 12" key="1">
    <citation type="submission" date="2021-07" db="EMBL/GenBank/DDBJ databases">
        <title>Actinomadura sp. PM05-2 isolated from lichen.</title>
        <authorList>
            <person name="Somphong A."/>
            <person name="Phongsopitanun W."/>
            <person name="Tanasupawat S."/>
            <person name="Peongsungnone V."/>
        </authorList>
    </citation>
    <scope>NUCLEOTIDE SEQUENCE [LARGE SCALE GENOMIC DNA]</scope>
    <source>
        <strain evidence="11 12">PM05-2</strain>
    </source>
</reference>
<keyword evidence="12" id="KW-1185">Reference proteome</keyword>
<dbReference type="EMBL" id="JAIBOA010000017">
    <property type="protein sequence ID" value="MBW8485665.1"/>
    <property type="molecule type" value="Genomic_DNA"/>
</dbReference>
<evidence type="ECO:0000256" key="6">
    <source>
        <dbReference type="ARBA" id="ARBA00022989"/>
    </source>
</evidence>
<feature type="transmembrane region" description="Helical" evidence="9">
    <location>
        <begin position="34"/>
        <end position="52"/>
    </location>
</feature>
<keyword evidence="5 9" id="KW-0812">Transmembrane</keyword>
<dbReference type="Gene3D" id="1.20.1530.20">
    <property type="match status" value="1"/>
</dbReference>
<comment type="caution">
    <text evidence="11">The sequence shown here is derived from an EMBL/GenBank/DDBJ whole genome shotgun (WGS) entry which is preliminary data.</text>
</comment>
<evidence type="ECO:0000256" key="5">
    <source>
        <dbReference type="ARBA" id="ARBA00022692"/>
    </source>
</evidence>
<feature type="transmembrane region" description="Helical" evidence="9">
    <location>
        <begin position="64"/>
        <end position="81"/>
    </location>
</feature>
<evidence type="ECO:0000259" key="10">
    <source>
        <dbReference type="Pfam" id="PF00999"/>
    </source>
</evidence>
<feature type="transmembrane region" description="Helical" evidence="9">
    <location>
        <begin position="200"/>
        <end position="219"/>
    </location>
</feature>
<evidence type="ECO:0000256" key="1">
    <source>
        <dbReference type="ARBA" id="ARBA00004651"/>
    </source>
</evidence>
<dbReference type="PANTHER" id="PTHR32507">
    <property type="entry name" value="NA(+)/H(+) ANTIPORTER 1"/>
    <property type="match status" value="1"/>
</dbReference>
<keyword evidence="6 9" id="KW-1133">Transmembrane helix</keyword>
<feature type="transmembrane region" description="Helical" evidence="9">
    <location>
        <begin position="350"/>
        <end position="369"/>
    </location>
</feature>
<name>A0ABS7FZU9_9ACTN</name>
<dbReference type="RefSeq" id="WP_220168896.1">
    <property type="nucleotide sequence ID" value="NZ_JAIBOA010000017.1"/>
</dbReference>
<feature type="transmembrane region" description="Helical" evidence="9">
    <location>
        <begin position="293"/>
        <end position="313"/>
    </location>
</feature>
<protein>
    <submittedName>
        <fullName evidence="11">Cation:proton antiporter</fullName>
    </submittedName>
</protein>
<evidence type="ECO:0000313" key="11">
    <source>
        <dbReference type="EMBL" id="MBW8485665.1"/>
    </source>
</evidence>
<feature type="transmembrane region" description="Helical" evidence="9">
    <location>
        <begin position="6"/>
        <end position="25"/>
    </location>
</feature>
<evidence type="ECO:0000256" key="8">
    <source>
        <dbReference type="ARBA" id="ARBA00023136"/>
    </source>
</evidence>
<proteinExistence type="predicted"/>
<organism evidence="11 12">
    <name type="scientific">Actinomadura parmotrematis</name>
    <dbReference type="NCBI Taxonomy" id="2864039"/>
    <lineage>
        <taxon>Bacteria</taxon>
        <taxon>Bacillati</taxon>
        <taxon>Actinomycetota</taxon>
        <taxon>Actinomycetes</taxon>
        <taxon>Streptosporangiales</taxon>
        <taxon>Thermomonosporaceae</taxon>
        <taxon>Actinomadura</taxon>
    </lineage>
</organism>
<evidence type="ECO:0000256" key="7">
    <source>
        <dbReference type="ARBA" id="ARBA00023065"/>
    </source>
</evidence>
<feature type="transmembrane region" description="Helical" evidence="9">
    <location>
        <begin position="381"/>
        <end position="404"/>
    </location>
</feature>
<accession>A0ABS7FZU9</accession>
<evidence type="ECO:0000313" key="12">
    <source>
        <dbReference type="Proteomes" id="UP000774570"/>
    </source>
</evidence>
<keyword evidence="8 9" id="KW-0472">Membrane</keyword>